<feature type="domain" description="DNA2/NAM7 helicase-like C-terminal" evidence="5">
    <location>
        <begin position="575"/>
        <end position="738"/>
    </location>
</feature>
<dbReference type="InterPro" id="IPR047187">
    <property type="entry name" value="SF1_C_Upf1"/>
</dbReference>
<dbReference type="InterPro" id="IPR050534">
    <property type="entry name" value="Coronavir_polyprotein_1ab"/>
</dbReference>
<keyword evidence="1" id="KW-0547">Nucleotide-binding</keyword>
<evidence type="ECO:0000256" key="1">
    <source>
        <dbReference type="ARBA" id="ARBA00022741"/>
    </source>
</evidence>
<keyword evidence="2" id="KW-0378">Hydrolase</keyword>
<evidence type="ECO:0000256" key="2">
    <source>
        <dbReference type="ARBA" id="ARBA00022801"/>
    </source>
</evidence>
<dbReference type="EMBL" id="BPQB01000010">
    <property type="protein sequence ID" value="GJE88613.1"/>
    <property type="molecule type" value="Genomic_DNA"/>
</dbReference>
<keyword evidence="3" id="KW-0347">Helicase</keyword>
<organism evidence="6 7">
    <name type="scientific">Phanerochaete sordida</name>
    <dbReference type="NCBI Taxonomy" id="48140"/>
    <lineage>
        <taxon>Eukaryota</taxon>
        <taxon>Fungi</taxon>
        <taxon>Dikarya</taxon>
        <taxon>Basidiomycota</taxon>
        <taxon>Agaricomycotina</taxon>
        <taxon>Agaricomycetes</taxon>
        <taxon>Polyporales</taxon>
        <taxon>Phanerochaetaceae</taxon>
        <taxon>Phanerochaete</taxon>
    </lineage>
</organism>
<proteinExistence type="predicted"/>
<dbReference type="PANTHER" id="PTHR43788:SF16">
    <property type="entry name" value="HELICASE WITH ZINC FINGER 2"/>
    <property type="match status" value="1"/>
</dbReference>
<evidence type="ECO:0000256" key="3">
    <source>
        <dbReference type="ARBA" id="ARBA00022806"/>
    </source>
</evidence>
<dbReference type="CDD" id="cd17934">
    <property type="entry name" value="DEXXQc_Upf1-like"/>
    <property type="match status" value="1"/>
</dbReference>
<dbReference type="InterPro" id="IPR027417">
    <property type="entry name" value="P-loop_NTPase"/>
</dbReference>
<reference evidence="6 7" key="1">
    <citation type="submission" date="2021-08" db="EMBL/GenBank/DDBJ databases">
        <title>Draft Genome Sequence of Phanerochaete sordida strain YK-624.</title>
        <authorList>
            <person name="Mori T."/>
            <person name="Dohra H."/>
            <person name="Suzuki T."/>
            <person name="Kawagishi H."/>
            <person name="Hirai H."/>
        </authorList>
    </citation>
    <scope>NUCLEOTIDE SEQUENCE [LARGE SCALE GENOMIC DNA]</scope>
    <source>
        <strain evidence="6 7">YK-624</strain>
    </source>
</reference>
<name>A0A9P3G5E8_9APHY</name>
<dbReference type="Pfam" id="PF13087">
    <property type="entry name" value="AAA_12"/>
    <property type="match status" value="1"/>
</dbReference>
<protein>
    <submittedName>
        <fullName evidence="6">AAA domain-containing protein</fullName>
    </submittedName>
</protein>
<dbReference type="GO" id="GO:0005524">
    <property type="term" value="F:ATP binding"/>
    <property type="evidence" value="ECO:0007669"/>
    <property type="project" value="UniProtKB-KW"/>
</dbReference>
<dbReference type="GO" id="GO:0043139">
    <property type="term" value="F:5'-3' DNA helicase activity"/>
    <property type="evidence" value="ECO:0007669"/>
    <property type="project" value="TreeGrafter"/>
</dbReference>
<dbReference type="CDD" id="cd18808">
    <property type="entry name" value="SF1_C_Upf1"/>
    <property type="match status" value="1"/>
</dbReference>
<dbReference type="SUPFAM" id="SSF52540">
    <property type="entry name" value="P-loop containing nucleoside triphosphate hydrolases"/>
    <property type="match status" value="1"/>
</dbReference>
<dbReference type="GO" id="GO:0016787">
    <property type="term" value="F:hydrolase activity"/>
    <property type="evidence" value="ECO:0007669"/>
    <property type="project" value="UniProtKB-KW"/>
</dbReference>
<sequence length="777" mass="85076">MAPSPAAAREFEQNLLNAPTPRITVETLWETDLTADKLTAHLESAQRVPRPVGLAGGYTSAGKLTVLAVAVGSNVLLVRLRNAGKVANLDTARTLLKDELLCSAANLLHAFDMHTLALSLYSDARLPIANAIDIQSACTCDSNRVVANAVEFAMTSTKHSGIYRANIDATFGSEVWDERKPSPLAFKAWLAGYIPLVGDMELRLAQVGRIDTGALHETKLEALAGFMRSDQRLDAMKPGKTKHEFRAVNATNDKFMLQSERYQTRVQGRDGPVRMSVTDQYGAQYTVSGTAKDVQGRIATVKAAGIMAGKVVGSVQSTARAAASSRTMAERDKDATILAMLQGTSKLFESPFLKTMYPGDQEVVWPESLPTLPDQLPVAFDQKPLNSSQEKAVLAMLALNNNSRITIIQGPPGTGKTTVITAYVHSACSAGQAGIWLVAQSNVAVKNIAEKLISTSFEPWKLLVAKDFHFDWHEHLYKTINSHIIRSDDFRPASKELAGCKVILCTLSMLSHPNIHLFTAKIPVKVMVVDEASQIAISGYIPPLNAFPSLQKLCFIGDDKQLPPYGQEQTASIQSIFEISHLRDQAIFLDTQYRMPVTIGSFISKAVYDGQLQSCHKITGPACFFVDVSDGKEKRSGTSWENIAECHAACKIAAKLQEEEEDFRIITPYDAQRNALENTLKTAGVPWQNKCFNVDSFQGNEEDNIIISLVRSSELGFLNDLRRTNVMLSRCKKAMFICTSWDFLVAGKGAKSLVGRMAEAYGDVAWVSMQDVEDGNF</sequence>
<dbReference type="AlphaFoldDB" id="A0A9P3G5E8"/>
<keyword evidence="7" id="KW-1185">Reference proteome</keyword>
<evidence type="ECO:0000256" key="4">
    <source>
        <dbReference type="ARBA" id="ARBA00022840"/>
    </source>
</evidence>
<gene>
    <name evidence="6" type="ORF">PsYK624_046960</name>
</gene>
<comment type="caution">
    <text evidence="6">The sequence shown here is derived from an EMBL/GenBank/DDBJ whole genome shotgun (WGS) entry which is preliminary data.</text>
</comment>
<dbReference type="Pfam" id="PF13245">
    <property type="entry name" value="AAA_19"/>
    <property type="match status" value="1"/>
</dbReference>
<keyword evidence="4" id="KW-0067">ATP-binding</keyword>
<dbReference type="OrthoDB" id="6513042at2759"/>
<evidence type="ECO:0000259" key="5">
    <source>
        <dbReference type="Pfam" id="PF13087"/>
    </source>
</evidence>
<accession>A0A9P3G5E8</accession>
<dbReference type="Proteomes" id="UP000703269">
    <property type="component" value="Unassembled WGS sequence"/>
</dbReference>
<dbReference type="PANTHER" id="PTHR43788">
    <property type="entry name" value="DNA2/NAM7 HELICASE FAMILY MEMBER"/>
    <property type="match status" value="1"/>
</dbReference>
<dbReference type="InterPro" id="IPR041679">
    <property type="entry name" value="DNA2/NAM7-like_C"/>
</dbReference>
<dbReference type="Gene3D" id="3.40.50.300">
    <property type="entry name" value="P-loop containing nucleotide triphosphate hydrolases"/>
    <property type="match status" value="2"/>
</dbReference>
<evidence type="ECO:0000313" key="7">
    <source>
        <dbReference type="Proteomes" id="UP000703269"/>
    </source>
</evidence>
<evidence type="ECO:0000313" key="6">
    <source>
        <dbReference type="EMBL" id="GJE88613.1"/>
    </source>
</evidence>